<keyword evidence="7 8" id="KW-0472">Membrane</keyword>
<evidence type="ECO:0000256" key="1">
    <source>
        <dbReference type="ARBA" id="ARBA00004651"/>
    </source>
</evidence>
<evidence type="ECO:0000313" key="11">
    <source>
        <dbReference type="Proteomes" id="UP000034176"/>
    </source>
</evidence>
<keyword evidence="5 8" id="KW-0812">Transmembrane</keyword>
<keyword evidence="4" id="KW-0808">Transferase</keyword>
<evidence type="ECO:0000256" key="5">
    <source>
        <dbReference type="ARBA" id="ARBA00022692"/>
    </source>
</evidence>
<sequence>MIWLILIIGFILRSIGLNQSLWLDEAAQALESIRPLNQQFDIVGDFQPPLFHLLLHFWLYLGKNEIFLRLLPVLIGVLTIFVIYKLAYILGNKNIALICAGLLSISPFHIWYSQEIRPYALSVLLGITATYFLVNKKFVYYAISTILFIYSIYLAPFLVLAHGIYIALFEKNSLKKWMISIGFMVVSFIPWIPQFIKQLNIGTGLVSALPGWGDAVSTPIVKILPLIFVKFIIGRITFDNKLVYGSISAILFTIFTYLTIKGCKKNIKMAKQLLVLLIVPIISAFLVSIFLPILAPQRVLYVLPIFYLLISLGLNSIDNKQVKIGIIGIFLVISSYSNYQYVTNVRFQREQWRQAVKFVESQGNSKSIAVFIFPEAFAPWKYYSRKIVPSIGVASKFVVNQQDLKQSFDRINKSDKVFLFHYLEDLTDPEKQVSKYLIDLGFIEIKKTDFPGVGFISIYEKYIAYN</sequence>
<dbReference type="EMBL" id="LBPN01000001">
    <property type="protein sequence ID" value="KKP59931.1"/>
    <property type="molecule type" value="Genomic_DNA"/>
</dbReference>
<dbReference type="InterPro" id="IPR050297">
    <property type="entry name" value="LipidA_mod_glycosyltrf_83"/>
</dbReference>
<dbReference type="Proteomes" id="UP000034176">
    <property type="component" value="Unassembled WGS sequence"/>
</dbReference>
<dbReference type="InterPro" id="IPR038731">
    <property type="entry name" value="RgtA/B/C-like"/>
</dbReference>
<protein>
    <recommendedName>
        <fullName evidence="9">Glycosyltransferase RgtA/B/C/D-like domain-containing protein</fullName>
    </recommendedName>
</protein>
<accession>A0A0G0B892</accession>
<evidence type="ECO:0000256" key="8">
    <source>
        <dbReference type="SAM" id="Phobius"/>
    </source>
</evidence>
<evidence type="ECO:0000256" key="3">
    <source>
        <dbReference type="ARBA" id="ARBA00022676"/>
    </source>
</evidence>
<proteinExistence type="predicted"/>
<evidence type="ECO:0000256" key="2">
    <source>
        <dbReference type="ARBA" id="ARBA00022475"/>
    </source>
</evidence>
<feature type="transmembrane region" description="Helical" evidence="8">
    <location>
        <begin position="177"/>
        <end position="196"/>
    </location>
</feature>
<feature type="transmembrane region" description="Helical" evidence="8">
    <location>
        <begin position="299"/>
        <end position="317"/>
    </location>
</feature>
<dbReference type="GO" id="GO:0010041">
    <property type="term" value="P:response to iron(III) ion"/>
    <property type="evidence" value="ECO:0007669"/>
    <property type="project" value="TreeGrafter"/>
</dbReference>
<dbReference type="Pfam" id="PF13231">
    <property type="entry name" value="PMT_2"/>
    <property type="match status" value="1"/>
</dbReference>
<evidence type="ECO:0000256" key="7">
    <source>
        <dbReference type="ARBA" id="ARBA00023136"/>
    </source>
</evidence>
<evidence type="ECO:0000259" key="9">
    <source>
        <dbReference type="Pfam" id="PF13231"/>
    </source>
</evidence>
<reference evidence="10 11" key="1">
    <citation type="journal article" date="2015" name="Nature">
        <title>rRNA introns, odd ribosomes, and small enigmatic genomes across a large radiation of phyla.</title>
        <authorList>
            <person name="Brown C.T."/>
            <person name="Hug L.A."/>
            <person name="Thomas B.C."/>
            <person name="Sharon I."/>
            <person name="Castelle C.J."/>
            <person name="Singh A."/>
            <person name="Wilkins M.J."/>
            <person name="Williams K.H."/>
            <person name="Banfield J.F."/>
        </authorList>
    </citation>
    <scope>NUCLEOTIDE SEQUENCE [LARGE SCALE GENOMIC DNA]</scope>
</reference>
<feature type="transmembrane region" description="Helical" evidence="8">
    <location>
        <begin position="242"/>
        <end position="260"/>
    </location>
</feature>
<dbReference type="PANTHER" id="PTHR33908">
    <property type="entry name" value="MANNOSYLTRANSFERASE YKCB-RELATED"/>
    <property type="match status" value="1"/>
</dbReference>
<dbReference type="GO" id="GO:0005886">
    <property type="term" value="C:plasma membrane"/>
    <property type="evidence" value="ECO:0007669"/>
    <property type="project" value="UniProtKB-SubCell"/>
</dbReference>
<keyword evidence="3" id="KW-0328">Glycosyltransferase</keyword>
<dbReference type="GO" id="GO:0009103">
    <property type="term" value="P:lipopolysaccharide biosynthetic process"/>
    <property type="evidence" value="ECO:0007669"/>
    <property type="project" value="TreeGrafter"/>
</dbReference>
<feature type="transmembrane region" description="Helical" evidence="8">
    <location>
        <begin position="272"/>
        <end position="293"/>
    </location>
</feature>
<dbReference type="STRING" id="1618434.UR52_C0001G0011"/>
<gene>
    <name evidence="10" type="ORF">UR52_C0001G0011</name>
</gene>
<dbReference type="PANTHER" id="PTHR33908:SF3">
    <property type="entry name" value="UNDECAPRENYL PHOSPHATE-ALPHA-4-AMINO-4-DEOXY-L-ARABINOSE ARABINOSYL TRANSFERASE"/>
    <property type="match status" value="1"/>
</dbReference>
<feature type="transmembrane region" description="Helical" evidence="8">
    <location>
        <begin position="94"/>
        <end position="112"/>
    </location>
</feature>
<comment type="caution">
    <text evidence="10">The sequence shown here is derived from an EMBL/GenBank/DDBJ whole genome shotgun (WGS) entry which is preliminary data.</text>
</comment>
<keyword evidence="6 8" id="KW-1133">Transmembrane helix</keyword>
<dbReference type="GO" id="GO:0016763">
    <property type="term" value="F:pentosyltransferase activity"/>
    <property type="evidence" value="ECO:0007669"/>
    <property type="project" value="TreeGrafter"/>
</dbReference>
<evidence type="ECO:0000313" key="10">
    <source>
        <dbReference type="EMBL" id="KKP59931.1"/>
    </source>
</evidence>
<feature type="transmembrane region" description="Helical" evidence="8">
    <location>
        <begin position="141"/>
        <end position="165"/>
    </location>
</feature>
<dbReference type="AlphaFoldDB" id="A0A0G0B892"/>
<organism evidence="10 11">
    <name type="scientific">Candidatus Gottesmanbacteria bacterium GW2011_GWA1_34_13</name>
    <dbReference type="NCBI Taxonomy" id="1618434"/>
    <lineage>
        <taxon>Bacteria</taxon>
        <taxon>Candidatus Gottesmaniibacteriota</taxon>
    </lineage>
</organism>
<name>A0A0G0B892_9BACT</name>
<feature type="transmembrane region" description="Helical" evidence="8">
    <location>
        <begin position="216"/>
        <end position="236"/>
    </location>
</feature>
<evidence type="ECO:0000256" key="6">
    <source>
        <dbReference type="ARBA" id="ARBA00022989"/>
    </source>
</evidence>
<feature type="transmembrane region" description="Helical" evidence="8">
    <location>
        <begin position="66"/>
        <end position="87"/>
    </location>
</feature>
<evidence type="ECO:0000256" key="4">
    <source>
        <dbReference type="ARBA" id="ARBA00022679"/>
    </source>
</evidence>
<keyword evidence="2" id="KW-1003">Cell membrane</keyword>
<feature type="transmembrane region" description="Helical" evidence="8">
    <location>
        <begin position="324"/>
        <end position="342"/>
    </location>
</feature>
<feature type="domain" description="Glycosyltransferase RgtA/B/C/D-like" evidence="9">
    <location>
        <begin position="47"/>
        <end position="193"/>
    </location>
</feature>
<feature type="transmembrane region" description="Helical" evidence="8">
    <location>
        <begin position="118"/>
        <end position="134"/>
    </location>
</feature>
<comment type="subcellular location">
    <subcellularLocation>
        <location evidence="1">Cell membrane</location>
        <topology evidence="1">Multi-pass membrane protein</topology>
    </subcellularLocation>
</comment>